<proteinExistence type="predicted"/>
<dbReference type="EMBL" id="SBIQ01000373">
    <property type="protein sequence ID" value="KAF7678793.1"/>
    <property type="molecule type" value="Genomic_DNA"/>
</dbReference>
<organism evidence="1 2">
    <name type="scientific">Astathelohania contejeani</name>
    <dbReference type="NCBI Taxonomy" id="164912"/>
    <lineage>
        <taxon>Eukaryota</taxon>
        <taxon>Fungi</taxon>
        <taxon>Fungi incertae sedis</taxon>
        <taxon>Microsporidia</taxon>
        <taxon>Astathelohaniidae</taxon>
        <taxon>Astathelohania</taxon>
    </lineage>
</organism>
<dbReference type="Proteomes" id="UP001516464">
    <property type="component" value="Unassembled WGS sequence"/>
</dbReference>
<reference evidence="1 2" key="1">
    <citation type="submission" date="2019-01" db="EMBL/GenBank/DDBJ databases">
        <title>Genomes sequencing and comparative genomics of infectious freshwater microsporidia, Cucumispora dikerogammari and Thelohania contejeani.</title>
        <authorList>
            <person name="Cormier A."/>
            <person name="Giraud I."/>
            <person name="Wattier R."/>
            <person name="Teixeira M."/>
            <person name="Grandjean F."/>
            <person name="Rigaud T."/>
            <person name="Cordaux R."/>
        </authorList>
    </citation>
    <scope>NUCLEOTIDE SEQUENCE [LARGE SCALE GENOMIC DNA]</scope>
    <source>
        <strain evidence="1">T1</strain>
        <tissue evidence="1">Spores</tissue>
    </source>
</reference>
<evidence type="ECO:0000313" key="2">
    <source>
        <dbReference type="Proteomes" id="UP001516464"/>
    </source>
</evidence>
<name>A0ABQ7HVM9_9MICR</name>
<accession>A0ABQ7HVM9</accession>
<comment type="caution">
    <text evidence="1">The sequence shown here is derived from an EMBL/GenBank/DDBJ whole genome shotgun (WGS) entry which is preliminary data.</text>
</comment>
<keyword evidence="2" id="KW-1185">Reference proteome</keyword>
<gene>
    <name evidence="1" type="ORF">TCON_2568</name>
</gene>
<evidence type="ECO:0000313" key="1">
    <source>
        <dbReference type="EMBL" id="KAF7678793.1"/>
    </source>
</evidence>
<protein>
    <submittedName>
        <fullName evidence="1">Uncharacterized protein</fullName>
    </submittedName>
</protein>
<sequence length="603" mass="69824">MFRGFSFTPRHQAITKAIYTSNYTVDEQKLSYFIYYLKSKVDRIQKVLRYMNDRTLKELKNTGHMYVSARILQEVINELKPYSINYETEILRIFVNGCGEILRARKGFVFCEELLETITLFFSTVTIKTYKCEKYISVLLKLITGAIENNHVVVAQREPNEEEESSDQADLLKSIRNRRKELEAGVYLEYDLFCLNIIQTISSLREQFYNHFDEKYRIIIGCLIIPEDINKDKRNEILVYLIKNTNMLNSPALIYYFLLFSSRLSLEMFGMLCDNIPTKHYSFIIIQINNILMENGLLSGIAALKRNKMKEEKICDTMTRQLLIRWASDLIAHTEVCATNVAELAKSFFSILKILFHQTGKAKPDENPGYIIATTNTQCTISPEPPLIFNYLRLFLDHSSDFSTIFLLFVKMAFKYDFNRSDKHVTVYSRSFQVLILSEIRLAILRSKIKCVSSDVLGLLFRIEDKIGELCEACWGVMLALTQNGLFDRAGPTDYLMRMALVSRLRLTYWKTAHPMILQIFSLGPGFDDATRRMLNAKGYNNRDLLGDITVCGEYDPGADEEIVADYWATNAKEYSQSVKSSINLENLPVRRKRSAHILDIFK</sequence>